<dbReference type="InterPro" id="IPR013785">
    <property type="entry name" value="Aldolase_TIM"/>
</dbReference>
<evidence type="ECO:0000256" key="12">
    <source>
        <dbReference type="ARBA" id="ARBA00038905"/>
    </source>
</evidence>
<dbReference type="CDD" id="cd00564">
    <property type="entry name" value="TMP_TenI"/>
    <property type="match status" value="1"/>
</dbReference>
<comment type="cofactor">
    <cofactor evidence="1">
        <name>Mg(2+)</name>
        <dbReference type="ChEBI" id="CHEBI:18420"/>
    </cofactor>
</comment>
<dbReference type="GO" id="GO:0006260">
    <property type="term" value="P:DNA replication"/>
    <property type="evidence" value="ECO:0007669"/>
    <property type="project" value="UniProtKB-KW"/>
</dbReference>
<dbReference type="GO" id="GO:0044715">
    <property type="term" value="F:8-oxo-dGDP phosphatase activity"/>
    <property type="evidence" value="ECO:0007669"/>
    <property type="project" value="TreeGrafter"/>
</dbReference>
<evidence type="ECO:0000256" key="7">
    <source>
        <dbReference type="ARBA" id="ARBA00022801"/>
    </source>
</evidence>
<dbReference type="PANTHER" id="PTHR47707:SF1">
    <property type="entry name" value="NUDIX HYDROLASE FAMILY PROTEIN"/>
    <property type="match status" value="1"/>
</dbReference>
<keyword evidence="3" id="KW-0515">Mutator protein</keyword>
<keyword evidence="4" id="KW-0235">DNA replication</keyword>
<evidence type="ECO:0000256" key="16">
    <source>
        <dbReference type="ARBA" id="ARBA00042798"/>
    </source>
</evidence>
<reference evidence="18 19" key="1">
    <citation type="submission" date="2018-08" db="EMBL/GenBank/DDBJ databases">
        <title>Genomic Encyclopedia of Type Strains, Phase IV (KMG-IV): sequencing the most valuable type-strain genomes for metagenomic binning, comparative biology and taxonomic classification.</title>
        <authorList>
            <person name="Goeker M."/>
        </authorList>
    </citation>
    <scope>NUCLEOTIDE SEQUENCE [LARGE SCALE GENOMIC DNA]</scope>
    <source>
        <strain evidence="18 19">DSM 26022</strain>
    </source>
</reference>
<sequence>MRVVVALCRNAQGEYLLAQRAANAHLAGTWEFPGGKVEVGESDADALARELDEELGVTCDHMEALLTRHFDYPDRSITLQAYTVLLSPDACARVIGREGQALQWLRPEAMASLATPAANAPLIAALRWPPCWAISPEASAAAVLDWAATRCQAATEVGLVLRLPRWPLAEYIALAQSVAALCQRAGVPLLLHGDVRVCEQVAAAGFHASSQQAATWQAQGLKKRDVLPATYALAVAAHSADELRCAEQVMADWAWLSPVQATQSHPEANGLGWVAWAALVQCTSLPVYGLGGLTPAAVHQARAHGGVGVAGIRGF</sequence>
<dbReference type="Pfam" id="PF02581">
    <property type="entry name" value="TMP-TENI"/>
    <property type="match status" value="1"/>
</dbReference>
<evidence type="ECO:0000313" key="18">
    <source>
        <dbReference type="EMBL" id="REH38785.1"/>
    </source>
</evidence>
<dbReference type="InterPro" id="IPR036206">
    <property type="entry name" value="ThiamineP_synth_sf"/>
</dbReference>
<dbReference type="OrthoDB" id="9810648at2"/>
<keyword evidence="8" id="KW-0460">Magnesium</keyword>
<dbReference type="Pfam" id="PF14815">
    <property type="entry name" value="NUDIX_4"/>
    <property type="match status" value="1"/>
</dbReference>
<evidence type="ECO:0000256" key="6">
    <source>
        <dbReference type="ARBA" id="ARBA00022763"/>
    </source>
</evidence>
<evidence type="ECO:0000256" key="3">
    <source>
        <dbReference type="ARBA" id="ARBA00022457"/>
    </source>
</evidence>
<dbReference type="InterPro" id="IPR015797">
    <property type="entry name" value="NUDIX_hydrolase-like_dom_sf"/>
</dbReference>
<comment type="similarity">
    <text evidence="2">Belongs to the Nudix hydrolase family.</text>
</comment>
<keyword evidence="6" id="KW-0227">DNA damage</keyword>
<comment type="catalytic activity">
    <reaction evidence="10">
        <text>8-oxo-dGTP + H2O = 8-oxo-dGMP + diphosphate + H(+)</text>
        <dbReference type="Rhea" id="RHEA:31575"/>
        <dbReference type="ChEBI" id="CHEBI:15377"/>
        <dbReference type="ChEBI" id="CHEBI:15378"/>
        <dbReference type="ChEBI" id="CHEBI:33019"/>
        <dbReference type="ChEBI" id="CHEBI:63224"/>
        <dbReference type="ChEBI" id="CHEBI:77896"/>
        <dbReference type="EC" id="3.6.1.55"/>
    </reaction>
</comment>
<protein>
    <recommendedName>
        <fullName evidence="13">8-oxo-dGTP diphosphatase</fullName>
        <ecNumber evidence="12">3.6.1.55</ecNumber>
    </recommendedName>
    <alternativeName>
        <fullName evidence="16">7,8-dihydro-8-oxoguanine-triphosphatase</fullName>
    </alternativeName>
    <alternativeName>
        <fullName evidence="15">Mutator protein MutT</fullName>
    </alternativeName>
    <alternativeName>
        <fullName evidence="14">dGTP pyrophosphohydrolase</fullName>
    </alternativeName>
</protein>
<proteinExistence type="inferred from homology"/>
<dbReference type="InterPro" id="IPR022998">
    <property type="entry name" value="ThiamineP_synth_TenI"/>
</dbReference>
<evidence type="ECO:0000313" key="19">
    <source>
        <dbReference type="Proteomes" id="UP000256774"/>
    </source>
</evidence>
<dbReference type="GO" id="GO:0046872">
    <property type="term" value="F:metal ion binding"/>
    <property type="evidence" value="ECO:0007669"/>
    <property type="project" value="UniProtKB-KW"/>
</dbReference>
<evidence type="ECO:0000256" key="9">
    <source>
        <dbReference type="ARBA" id="ARBA00023204"/>
    </source>
</evidence>
<dbReference type="Gene3D" id="3.90.79.10">
    <property type="entry name" value="Nucleoside Triphosphate Pyrophosphohydrolase"/>
    <property type="match status" value="1"/>
</dbReference>
<keyword evidence="5" id="KW-0479">Metal-binding</keyword>
<dbReference type="GO" id="GO:0008413">
    <property type="term" value="F:8-oxo-7,8-dihydroguanosine triphosphate pyrophosphatase activity"/>
    <property type="evidence" value="ECO:0007669"/>
    <property type="project" value="TreeGrafter"/>
</dbReference>
<evidence type="ECO:0000256" key="15">
    <source>
        <dbReference type="ARBA" id="ARBA00041979"/>
    </source>
</evidence>
<dbReference type="AlphaFoldDB" id="A0A3E0H5X2"/>
<dbReference type="InterPro" id="IPR047127">
    <property type="entry name" value="MutT-like"/>
</dbReference>
<name>A0A3E0H5X2_9GAMM</name>
<dbReference type="NCBIfam" id="NF006530">
    <property type="entry name" value="PRK08999.1"/>
    <property type="match status" value="1"/>
</dbReference>
<dbReference type="SUPFAM" id="SSF55811">
    <property type="entry name" value="Nudix"/>
    <property type="match status" value="1"/>
</dbReference>
<evidence type="ECO:0000256" key="14">
    <source>
        <dbReference type="ARBA" id="ARBA00041592"/>
    </source>
</evidence>
<comment type="caution">
    <text evidence="18">The sequence shown here is derived from an EMBL/GenBank/DDBJ whole genome shotgun (WGS) entry which is preliminary data.</text>
</comment>
<dbReference type="PROSITE" id="PS00893">
    <property type="entry name" value="NUDIX_BOX"/>
    <property type="match status" value="1"/>
</dbReference>
<evidence type="ECO:0000259" key="17">
    <source>
        <dbReference type="PROSITE" id="PS51462"/>
    </source>
</evidence>
<evidence type="ECO:0000256" key="2">
    <source>
        <dbReference type="ARBA" id="ARBA00005582"/>
    </source>
</evidence>
<dbReference type="EMBL" id="QUNR01000002">
    <property type="protein sequence ID" value="REH38785.1"/>
    <property type="molecule type" value="Genomic_DNA"/>
</dbReference>
<dbReference type="InterPro" id="IPR020476">
    <property type="entry name" value="Nudix_hydrolase"/>
</dbReference>
<dbReference type="RefSeq" id="WP_116207814.1">
    <property type="nucleotide sequence ID" value="NZ_QUNR01000002.1"/>
</dbReference>
<keyword evidence="9" id="KW-0234">DNA repair</keyword>
<evidence type="ECO:0000256" key="4">
    <source>
        <dbReference type="ARBA" id="ARBA00022705"/>
    </source>
</evidence>
<evidence type="ECO:0000256" key="8">
    <source>
        <dbReference type="ARBA" id="ARBA00022842"/>
    </source>
</evidence>
<comment type="catalytic activity">
    <reaction evidence="11">
        <text>8-oxo-GTP + H2O = 8-oxo-GMP + diphosphate + H(+)</text>
        <dbReference type="Rhea" id="RHEA:67616"/>
        <dbReference type="ChEBI" id="CHEBI:15377"/>
        <dbReference type="ChEBI" id="CHEBI:15378"/>
        <dbReference type="ChEBI" id="CHEBI:33019"/>
        <dbReference type="ChEBI" id="CHEBI:143553"/>
        <dbReference type="ChEBI" id="CHEBI:145694"/>
    </reaction>
</comment>
<organism evidence="18 19">
    <name type="scientific">Paraperlucidibaca baekdonensis</name>
    <dbReference type="NCBI Taxonomy" id="748120"/>
    <lineage>
        <taxon>Bacteria</taxon>
        <taxon>Pseudomonadati</taxon>
        <taxon>Pseudomonadota</taxon>
        <taxon>Gammaproteobacteria</taxon>
        <taxon>Moraxellales</taxon>
        <taxon>Moraxellaceae</taxon>
        <taxon>Paraperlucidibaca</taxon>
    </lineage>
</organism>
<dbReference type="SUPFAM" id="SSF51391">
    <property type="entry name" value="Thiamin phosphate synthase"/>
    <property type="match status" value="1"/>
</dbReference>
<dbReference type="InterPro" id="IPR000086">
    <property type="entry name" value="NUDIX_hydrolase_dom"/>
</dbReference>
<keyword evidence="7" id="KW-0378">Hydrolase</keyword>
<dbReference type="PRINTS" id="PR00502">
    <property type="entry name" value="NUDIXFAMILY"/>
</dbReference>
<evidence type="ECO:0000256" key="10">
    <source>
        <dbReference type="ARBA" id="ARBA00035861"/>
    </source>
</evidence>
<feature type="domain" description="Nudix hydrolase" evidence="17">
    <location>
        <begin position="1"/>
        <end position="130"/>
    </location>
</feature>
<dbReference type="InterPro" id="IPR020084">
    <property type="entry name" value="NUDIX_hydrolase_CS"/>
</dbReference>
<dbReference type="Proteomes" id="UP000256774">
    <property type="component" value="Unassembled WGS sequence"/>
</dbReference>
<accession>A0A3E0H5X2</accession>
<dbReference type="GO" id="GO:0044716">
    <property type="term" value="F:8-oxo-GDP phosphatase activity"/>
    <property type="evidence" value="ECO:0007669"/>
    <property type="project" value="TreeGrafter"/>
</dbReference>
<dbReference type="CDD" id="cd03425">
    <property type="entry name" value="NUDIX_MutT_NudA_like"/>
    <property type="match status" value="1"/>
</dbReference>
<dbReference type="GO" id="GO:0035539">
    <property type="term" value="F:8-oxo-7,8-dihydrodeoxyguanosine triphosphate pyrophosphatase activity"/>
    <property type="evidence" value="ECO:0007669"/>
    <property type="project" value="UniProtKB-EC"/>
</dbReference>
<dbReference type="GO" id="GO:0009228">
    <property type="term" value="P:thiamine biosynthetic process"/>
    <property type="evidence" value="ECO:0007669"/>
    <property type="project" value="UniProtKB-KW"/>
</dbReference>
<dbReference type="PROSITE" id="PS51462">
    <property type="entry name" value="NUDIX"/>
    <property type="match status" value="1"/>
</dbReference>
<dbReference type="GO" id="GO:0006281">
    <property type="term" value="P:DNA repair"/>
    <property type="evidence" value="ECO:0007669"/>
    <property type="project" value="UniProtKB-KW"/>
</dbReference>
<evidence type="ECO:0000256" key="13">
    <source>
        <dbReference type="ARBA" id="ARBA00040794"/>
    </source>
</evidence>
<gene>
    <name evidence="18" type="ORF">DFR26_0947</name>
</gene>
<dbReference type="PANTHER" id="PTHR47707">
    <property type="entry name" value="8-OXO-DGTP DIPHOSPHATASE"/>
    <property type="match status" value="1"/>
</dbReference>
<dbReference type="Gene3D" id="3.20.20.70">
    <property type="entry name" value="Aldolase class I"/>
    <property type="match status" value="1"/>
</dbReference>
<keyword evidence="19" id="KW-1185">Reference proteome</keyword>
<evidence type="ECO:0000256" key="5">
    <source>
        <dbReference type="ARBA" id="ARBA00022723"/>
    </source>
</evidence>
<evidence type="ECO:0000256" key="1">
    <source>
        <dbReference type="ARBA" id="ARBA00001946"/>
    </source>
</evidence>
<dbReference type="InterPro" id="IPR029119">
    <property type="entry name" value="MutY_C"/>
</dbReference>
<evidence type="ECO:0000256" key="11">
    <source>
        <dbReference type="ARBA" id="ARBA00036904"/>
    </source>
</evidence>
<dbReference type="EC" id="3.6.1.55" evidence="12"/>